<accession>A0ABR4YKA4</accession>
<keyword evidence="5" id="KW-1185">Reference proteome</keyword>
<organism evidence="4 5">
    <name type="scientific">Alistipes inops</name>
    <dbReference type="NCBI Taxonomy" id="1501391"/>
    <lineage>
        <taxon>Bacteria</taxon>
        <taxon>Pseudomonadati</taxon>
        <taxon>Bacteroidota</taxon>
        <taxon>Bacteroidia</taxon>
        <taxon>Bacteroidales</taxon>
        <taxon>Rikenellaceae</taxon>
        <taxon>Alistipes</taxon>
    </lineage>
</organism>
<gene>
    <name evidence="4" type="ORF">LG35_03615</name>
</gene>
<feature type="region of interest" description="Disordered" evidence="1">
    <location>
        <begin position="37"/>
        <end position="61"/>
    </location>
</feature>
<dbReference type="InterPro" id="IPR025665">
    <property type="entry name" value="Beta-barrel_OMP_2"/>
</dbReference>
<feature type="chain" id="PRO_5047326352" description="Outer membrane protein beta-barrel domain-containing protein" evidence="2">
    <location>
        <begin position="21"/>
        <end position="257"/>
    </location>
</feature>
<feature type="signal peptide" evidence="2">
    <location>
        <begin position="1"/>
        <end position="20"/>
    </location>
</feature>
<dbReference type="RefSeq" id="WP_022063264.1">
    <property type="nucleotide sequence ID" value="NZ_JRGF01000003.1"/>
</dbReference>
<protein>
    <recommendedName>
        <fullName evidence="3">Outer membrane protein beta-barrel domain-containing protein</fullName>
    </recommendedName>
</protein>
<dbReference type="Pfam" id="PF13568">
    <property type="entry name" value="OMP_b-brl_2"/>
    <property type="match status" value="1"/>
</dbReference>
<sequence length="257" mass="28497">MKRTLAAIAALLLACPGAKTQEPELILEELPEAEPPAAVSVPLPADSAEPATLPPPPPENGGSRWQFGITAGYFHSAADWLVITDGIEHNGRDYIRSHPGATAGFVASYPFGEVWSFDTGVNFSWWGFGYRDSGIRMKTERYMVEIPVLITFFESDAYIPVFLQAGVLTGILAGGRINVTADADYGEWTPRRAGDSFNRVSFGLILGIGYGHFTFQFIQNFTDTWNRGMLHTWENFTGDTVTRQTSRAYSLTYTYWF</sequence>
<comment type="caution">
    <text evidence="4">The sequence shown here is derived from an EMBL/GenBank/DDBJ whole genome shotgun (WGS) entry which is preliminary data.</text>
</comment>
<dbReference type="EMBL" id="JRGF01000003">
    <property type="protein sequence ID" value="KHE42683.1"/>
    <property type="molecule type" value="Genomic_DNA"/>
</dbReference>
<evidence type="ECO:0000256" key="2">
    <source>
        <dbReference type="SAM" id="SignalP"/>
    </source>
</evidence>
<keyword evidence="2" id="KW-0732">Signal</keyword>
<proteinExistence type="predicted"/>
<feature type="domain" description="Outer membrane protein beta-barrel" evidence="3">
    <location>
        <begin position="63"/>
        <end position="217"/>
    </location>
</feature>
<dbReference type="Proteomes" id="UP000030889">
    <property type="component" value="Unassembled WGS sequence"/>
</dbReference>
<evidence type="ECO:0000313" key="4">
    <source>
        <dbReference type="EMBL" id="KHE42683.1"/>
    </source>
</evidence>
<evidence type="ECO:0000256" key="1">
    <source>
        <dbReference type="SAM" id="MobiDB-lite"/>
    </source>
</evidence>
<evidence type="ECO:0000259" key="3">
    <source>
        <dbReference type="Pfam" id="PF13568"/>
    </source>
</evidence>
<name>A0ABR4YKA4_9BACT</name>
<evidence type="ECO:0000313" key="5">
    <source>
        <dbReference type="Proteomes" id="UP000030889"/>
    </source>
</evidence>
<reference evidence="4 5" key="1">
    <citation type="submission" date="2014-09" db="EMBL/GenBank/DDBJ databases">
        <title>Alistipes sp. 627, sp. nov., a novel member of the family Rikenellaceae isolated from human faeces.</title>
        <authorList>
            <person name="Shkoporov A.N."/>
            <person name="Chaplin A.V."/>
            <person name="Motuzova O.V."/>
            <person name="Kafarskaia L.I."/>
            <person name="Khokhlova E.V."/>
            <person name="Efimov B.A."/>
        </authorList>
    </citation>
    <scope>NUCLEOTIDE SEQUENCE [LARGE SCALE GENOMIC DNA]</scope>
    <source>
        <strain evidence="4 5">627</strain>
    </source>
</reference>
<dbReference type="PROSITE" id="PS51257">
    <property type="entry name" value="PROKAR_LIPOPROTEIN"/>
    <property type="match status" value="1"/>
</dbReference>